<dbReference type="InterPro" id="IPR036513">
    <property type="entry name" value="STAS_dom_sf"/>
</dbReference>
<sequence>MTTFPDDTFGLEVRSGDAMDVHVRISGDLDYDTAEDLLQTARRHLQADRPPRDFHLDCEQLTMCDSMGLAALLLIHRYALAAGSRLHLDNRPDLLEHLLELTGTLDHFAQAEPA</sequence>
<dbReference type="Gene3D" id="3.30.750.24">
    <property type="entry name" value="STAS domain"/>
    <property type="match status" value="1"/>
</dbReference>
<name>A0A2S9PNJ4_9ACTN</name>
<comment type="caution">
    <text evidence="2">The sequence shown here is derived from an EMBL/GenBank/DDBJ whole genome shotgun (WGS) entry which is preliminary data.</text>
</comment>
<evidence type="ECO:0000313" key="2">
    <source>
        <dbReference type="EMBL" id="PRH75979.1"/>
    </source>
</evidence>
<dbReference type="RefSeq" id="WP_105871678.1">
    <property type="nucleotide sequence ID" value="NZ_PVLV01000608.1"/>
</dbReference>
<dbReference type="Pfam" id="PF13466">
    <property type="entry name" value="STAS_2"/>
    <property type="match status" value="1"/>
</dbReference>
<evidence type="ECO:0000259" key="1">
    <source>
        <dbReference type="PROSITE" id="PS50801"/>
    </source>
</evidence>
<gene>
    <name evidence="2" type="ORF">C6N75_28110</name>
</gene>
<feature type="non-terminal residue" evidence="2">
    <location>
        <position position="114"/>
    </location>
</feature>
<dbReference type="InterPro" id="IPR002645">
    <property type="entry name" value="STAS_dom"/>
</dbReference>
<reference evidence="2 3" key="1">
    <citation type="submission" date="2018-03" db="EMBL/GenBank/DDBJ databases">
        <title>Novel Streptomyces sp. from soil.</title>
        <authorList>
            <person name="Tan G.Y.A."/>
            <person name="Lee Z.Y."/>
        </authorList>
    </citation>
    <scope>NUCLEOTIDE SEQUENCE [LARGE SCALE GENOMIC DNA]</scope>
    <source>
        <strain evidence="2 3">ST5x</strain>
    </source>
</reference>
<dbReference type="CDD" id="cd07043">
    <property type="entry name" value="STAS_anti-anti-sigma_factors"/>
    <property type="match status" value="1"/>
</dbReference>
<dbReference type="PROSITE" id="PS50801">
    <property type="entry name" value="STAS"/>
    <property type="match status" value="1"/>
</dbReference>
<accession>A0A2S9PNJ4</accession>
<evidence type="ECO:0000313" key="3">
    <source>
        <dbReference type="Proteomes" id="UP000239322"/>
    </source>
</evidence>
<keyword evidence="3" id="KW-1185">Reference proteome</keyword>
<protein>
    <submittedName>
        <fullName evidence="2">Anti-sigma factor antagonist</fullName>
    </submittedName>
</protein>
<dbReference type="EMBL" id="PVLV01000608">
    <property type="protein sequence ID" value="PRH75979.1"/>
    <property type="molecule type" value="Genomic_DNA"/>
</dbReference>
<proteinExistence type="predicted"/>
<dbReference type="SUPFAM" id="SSF52091">
    <property type="entry name" value="SpoIIaa-like"/>
    <property type="match status" value="1"/>
</dbReference>
<dbReference type="OrthoDB" id="4249752at2"/>
<organism evidence="2 3">
    <name type="scientific">Streptomyces solincola</name>
    <dbReference type="NCBI Taxonomy" id="2100817"/>
    <lineage>
        <taxon>Bacteria</taxon>
        <taxon>Bacillati</taxon>
        <taxon>Actinomycetota</taxon>
        <taxon>Actinomycetes</taxon>
        <taxon>Kitasatosporales</taxon>
        <taxon>Streptomycetaceae</taxon>
        <taxon>Streptomyces</taxon>
    </lineage>
</organism>
<feature type="domain" description="STAS" evidence="1">
    <location>
        <begin position="23"/>
        <end position="114"/>
    </location>
</feature>
<dbReference type="Proteomes" id="UP000239322">
    <property type="component" value="Unassembled WGS sequence"/>
</dbReference>
<dbReference type="InterPro" id="IPR058548">
    <property type="entry name" value="MlaB-like_STAS"/>
</dbReference>
<dbReference type="AlphaFoldDB" id="A0A2S9PNJ4"/>